<dbReference type="EMBL" id="CM047592">
    <property type="protein sequence ID" value="KAI9918210.1"/>
    <property type="molecule type" value="Genomic_DNA"/>
</dbReference>
<name>A0ACC0WHT0_9STRA</name>
<evidence type="ECO:0000313" key="1">
    <source>
        <dbReference type="EMBL" id="KAI9918210.1"/>
    </source>
</evidence>
<sequence>MCLYPKPKHLSTKWILQRLVRIGCDDLTAHSLDKHRTDPYRKISRATRTTVALAKAIDKYDAATESEYKPQFKVLRQLEEAKASLELAAWSINEGIATIIDPRKTLEHLEKEERRRKLEKEAQEEKEKEACPRKKLSPNRTMK</sequence>
<protein>
    <submittedName>
        <fullName evidence="1">Uncharacterized protein</fullName>
    </submittedName>
</protein>
<reference evidence="1 2" key="1">
    <citation type="journal article" date="2022" name="bioRxiv">
        <title>The genome of the oomycete Peronosclerospora sorghi, a cosmopolitan pathogen of maize and sorghum, is inflated with dispersed pseudogenes.</title>
        <authorList>
            <person name="Fletcher K."/>
            <person name="Martin F."/>
            <person name="Isakeit T."/>
            <person name="Cavanaugh K."/>
            <person name="Magill C."/>
            <person name="Michelmore R."/>
        </authorList>
    </citation>
    <scope>NUCLEOTIDE SEQUENCE [LARGE SCALE GENOMIC DNA]</scope>
    <source>
        <strain evidence="1">P6</strain>
    </source>
</reference>
<accession>A0ACC0WHT0</accession>
<organism evidence="1 2">
    <name type="scientific">Peronosclerospora sorghi</name>
    <dbReference type="NCBI Taxonomy" id="230839"/>
    <lineage>
        <taxon>Eukaryota</taxon>
        <taxon>Sar</taxon>
        <taxon>Stramenopiles</taxon>
        <taxon>Oomycota</taxon>
        <taxon>Peronosporomycetes</taxon>
        <taxon>Peronosporales</taxon>
        <taxon>Peronosporaceae</taxon>
        <taxon>Peronosclerospora</taxon>
    </lineage>
</organism>
<proteinExistence type="predicted"/>
<keyword evidence="2" id="KW-1185">Reference proteome</keyword>
<comment type="caution">
    <text evidence="1">The sequence shown here is derived from an EMBL/GenBank/DDBJ whole genome shotgun (WGS) entry which is preliminary data.</text>
</comment>
<evidence type="ECO:0000313" key="2">
    <source>
        <dbReference type="Proteomes" id="UP001163321"/>
    </source>
</evidence>
<gene>
    <name evidence="1" type="ORF">PsorP6_012309</name>
</gene>
<dbReference type="Proteomes" id="UP001163321">
    <property type="component" value="Chromosome 13"/>
</dbReference>